<dbReference type="EMBL" id="UZAK01034605">
    <property type="protein sequence ID" value="VDP45790.1"/>
    <property type="molecule type" value="Genomic_DNA"/>
</dbReference>
<evidence type="ECO:0000256" key="1">
    <source>
        <dbReference type="SAM" id="MobiDB-lite"/>
    </source>
</evidence>
<accession>A0A183K9P6</accession>
<evidence type="ECO:0000259" key="2">
    <source>
        <dbReference type="Pfam" id="PF20049"/>
    </source>
</evidence>
<dbReference type="InterPro" id="IPR045609">
    <property type="entry name" value="DUF6451"/>
</dbReference>
<reference evidence="3 4" key="2">
    <citation type="submission" date="2018-11" db="EMBL/GenBank/DDBJ databases">
        <authorList>
            <consortium name="Pathogen Informatics"/>
        </authorList>
    </citation>
    <scope>NUCLEOTIDE SEQUENCE [LARGE SCALE GENOMIC DNA]</scope>
    <source>
        <strain evidence="3">Dakar</strain>
        <strain evidence="4">Dakar, Senegal</strain>
    </source>
</reference>
<dbReference type="PANTHER" id="PTHR47027">
    <property type="entry name" value="REVERSE TRANSCRIPTASE DOMAIN-CONTAINING PROTEIN"/>
    <property type="match status" value="1"/>
</dbReference>
<dbReference type="WBParaSite" id="SCUD_0001172901-mRNA-1">
    <property type="protein sequence ID" value="SCUD_0001172901-mRNA-1"/>
    <property type="gene ID" value="SCUD_0001172901"/>
</dbReference>
<reference evidence="5" key="1">
    <citation type="submission" date="2016-06" db="UniProtKB">
        <authorList>
            <consortium name="WormBaseParasite"/>
        </authorList>
    </citation>
    <scope>IDENTIFICATION</scope>
</reference>
<feature type="domain" description="DUF6451" evidence="2">
    <location>
        <begin position="111"/>
        <end position="142"/>
    </location>
</feature>
<keyword evidence="4" id="KW-1185">Reference proteome</keyword>
<sequence length="241" mass="27470">MSTPEGKHRIQWTAEMKLDDIDLADDLALLSYTQQQVQEKTTSVAATTATVDLSIQKSKSLRYNTACNNRITLGGEYLEDVKTFAYLSSIIDEHVGSDADVKARIGKARAAYLQLKNISNSKHLSTNTRVRIFNINVKTVLLHGAETWRSTKAIIQKIQVFINSRLPTILRIGWSNTISNNVLRKRTNQIPVEEELLRKSRNCVTRQAHTWNPQGQRSRERPKNALHREMETDIKRMNKTG</sequence>
<evidence type="ECO:0000313" key="4">
    <source>
        <dbReference type="Proteomes" id="UP000279833"/>
    </source>
</evidence>
<protein>
    <submittedName>
        <fullName evidence="5">DUF6451 domain-containing protein</fullName>
    </submittedName>
</protein>
<gene>
    <name evidence="3" type="ORF">SCUD_LOCUS11729</name>
</gene>
<organism evidence="5">
    <name type="scientific">Schistosoma curassoni</name>
    <dbReference type="NCBI Taxonomy" id="6186"/>
    <lineage>
        <taxon>Eukaryota</taxon>
        <taxon>Metazoa</taxon>
        <taxon>Spiralia</taxon>
        <taxon>Lophotrochozoa</taxon>
        <taxon>Platyhelminthes</taxon>
        <taxon>Trematoda</taxon>
        <taxon>Digenea</taxon>
        <taxon>Strigeidida</taxon>
        <taxon>Schistosomatoidea</taxon>
        <taxon>Schistosomatidae</taxon>
        <taxon>Schistosoma</taxon>
    </lineage>
</organism>
<feature type="region of interest" description="Disordered" evidence="1">
    <location>
        <begin position="209"/>
        <end position="241"/>
    </location>
</feature>
<dbReference type="PANTHER" id="PTHR47027:SF25">
    <property type="entry name" value="REVERSE TRANSCRIPTASE DOMAIN-CONTAINING PROTEIN"/>
    <property type="match status" value="1"/>
</dbReference>
<name>A0A183K9P6_9TREM</name>
<evidence type="ECO:0000313" key="5">
    <source>
        <dbReference type="WBParaSite" id="SCUD_0001172901-mRNA-1"/>
    </source>
</evidence>
<dbReference type="Proteomes" id="UP000279833">
    <property type="component" value="Unassembled WGS sequence"/>
</dbReference>
<feature type="compositionally biased region" description="Basic and acidic residues" evidence="1">
    <location>
        <begin position="217"/>
        <end position="241"/>
    </location>
</feature>
<dbReference type="Pfam" id="PF20049">
    <property type="entry name" value="DUF6451"/>
    <property type="match status" value="1"/>
</dbReference>
<proteinExistence type="predicted"/>
<dbReference type="AlphaFoldDB" id="A0A183K9P6"/>
<evidence type="ECO:0000313" key="3">
    <source>
        <dbReference type="EMBL" id="VDP45790.1"/>
    </source>
</evidence>